<proteinExistence type="predicted"/>
<gene>
    <name evidence="1" type="ORF">UX39_C0019G0003</name>
</gene>
<sequence length="283" mass="32019">MLSPKAEQLIHDYLNLPFTGVDGVRCPYFNNWKLRQRGQLKVLIGKGTPKEIVEETKIISIQYHAGLFDKNGRCCLHHERADQNADGIRKFLIDQSLGIDCSGFATYVLAAHYAETRHINLLSKIFIAPPKNFLRWAINKLRPVENVGVSVLAHNKNSELVACLPAGMADGMKSIDWNKIQPADFISIIKTGPQHNRNHIILITENTGNTLRYIHARAWPSEGKYGHGVAKGEIKITKPDGTLLEQEWVELGKVGEKNETYMIDVKMARVLEVRRMRVRMTNS</sequence>
<protein>
    <submittedName>
        <fullName evidence="1">Uncharacterized protein</fullName>
    </submittedName>
</protein>
<dbReference type="AlphaFoldDB" id="A0A0G1R6R0"/>
<dbReference type="Proteomes" id="UP000034175">
    <property type="component" value="Unassembled WGS sequence"/>
</dbReference>
<dbReference type="EMBL" id="LCMA01000019">
    <property type="protein sequence ID" value="KKU25783.1"/>
    <property type="molecule type" value="Genomic_DNA"/>
</dbReference>
<name>A0A0G1R6R0_9BACT</name>
<evidence type="ECO:0000313" key="2">
    <source>
        <dbReference type="Proteomes" id="UP000034175"/>
    </source>
</evidence>
<organism evidence="1 2">
    <name type="scientific">Candidatus Magasanikbacteria bacterium GW2011_GWA2_46_17</name>
    <dbReference type="NCBI Taxonomy" id="1619042"/>
    <lineage>
        <taxon>Bacteria</taxon>
        <taxon>Candidatus Magasanikiibacteriota</taxon>
    </lineage>
</organism>
<comment type="caution">
    <text evidence="1">The sequence shown here is derived from an EMBL/GenBank/DDBJ whole genome shotgun (WGS) entry which is preliminary data.</text>
</comment>
<accession>A0A0G1R6R0</accession>
<reference evidence="1 2" key="1">
    <citation type="journal article" date="2015" name="Nature">
        <title>rRNA introns, odd ribosomes, and small enigmatic genomes across a large radiation of phyla.</title>
        <authorList>
            <person name="Brown C.T."/>
            <person name="Hug L.A."/>
            <person name="Thomas B.C."/>
            <person name="Sharon I."/>
            <person name="Castelle C.J."/>
            <person name="Singh A."/>
            <person name="Wilkins M.J."/>
            <person name="Williams K.H."/>
            <person name="Banfield J.F."/>
        </authorList>
    </citation>
    <scope>NUCLEOTIDE SEQUENCE [LARGE SCALE GENOMIC DNA]</scope>
</reference>
<evidence type="ECO:0000313" key="1">
    <source>
        <dbReference type="EMBL" id="KKU25783.1"/>
    </source>
</evidence>